<name>A0A426RVW5_9ACTN</name>
<evidence type="ECO:0000313" key="1">
    <source>
        <dbReference type="EMBL" id="QNT93680.1"/>
    </source>
</evidence>
<reference evidence="1 4" key="2">
    <citation type="submission" date="2020-04" db="EMBL/GenBank/DDBJ databases">
        <title>Characterization and engineering of Streptomyces griseofuscus DSM40191 as a potential heterologous host for expression of BGCs.</title>
        <authorList>
            <person name="Gren T."/>
            <person name="Whitford C.M."/>
            <person name="Mohite O.S."/>
            <person name="Joergensen T.S."/>
            <person name="Nielsen J.B."/>
            <person name="Lee S.Y."/>
            <person name="Weber T."/>
        </authorList>
    </citation>
    <scope>NUCLEOTIDE SEQUENCE [LARGE SCALE GENOMIC DNA]</scope>
    <source>
        <strain evidence="1 4">DSM 40191</strain>
    </source>
</reference>
<sequence>MRSIALRTKTALAALAGMGVLALGLAAALPGTGLHQAVVQGGNHSVQASDDHGPGFVRS</sequence>
<dbReference type="EMBL" id="PDES01000022">
    <property type="protein sequence ID" value="RRQ78436.1"/>
    <property type="molecule type" value="Genomic_DNA"/>
</dbReference>
<protein>
    <submittedName>
        <fullName evidence="2">Uncharacterized protein</fullName>
    </submittedName>
</protein>
<proteinExistence type="predicted"/>
<dbReference type="EMBL" id="CP051006">
    <property type="protein sequence ID" value="QNT93680.1"/>
    <property type="molecule type" value="Genomic_DNA"/>
</dbReference>
<keyword evidence="3" id="KW-1185">Reference proteome</keyword>
<evidence type="ECO:0000313" key="2">
    <source>
        <dbReference type="EMBL" id="RRQ78436.1"/>
    </source>
</evidence>
<accession>A0A426RVW5</accession>
<evidence type="ECO:0000313" key="4">
    <source>
        <dbReference type="Proteomes" id="UP000516422"/>
    </source>
</evidence>
<dbReference type="AlphaFoldDB" id="A0A426RVW5"/>
<dbReference type="GeneID" id="91462953"/>
<dbReference type="RefSeq" id="WP_037658622.1">
    <property type="nucleotide sequence ID" value="NZ_CP051006.1"/>
</dbReference>
<dbReference type="Proteomes" id="UP000276379">
    <property type="component" value="Unassembled WGS sequence"/>
</dbReference>
<organism evidence="2 3">
    <name type="scientific">Streptomyces griseofuscus</name>
    <dbReference type="NCBI Taxonomy" id="146922"/>
    <lineage>
        <taxon>Bacteria</taxon>
        <taxon>Bacillati</taxon>
        <taxon>Actinomycetota</taxon>
        <taxon>Actinomycetes</taxon>
        <taxon>Kitasatosporales</taxon>
        <taxon>Streptomycetaceae</taxon>
        <taxon>Streptomyces</taxon>
    </lineage>
</organism>
<reference evidence="2 3" key="1">
    <citation type="submission" date="2017-10" db="EMBL/GenBank/DDBJ databases">
        <title>Draft genome of actinobacteria isolated from guarana (Paullinia cupana (Mart.) Ducke.</title>
        <authorList>
            <person name="Siqueira K.A."/>
            <person name="Liotti R.G."/>
            <person name="Mendes T.A."/>
            <person name="Soares M.A."/>
        </authorList>
    </citation>
    <scope>NUCLEOTIDE SEQUENCE [LARGE SCALE GENOMIC DNA]</scope>
    <source>
        <strain evidence="2 3">199</strain>
    </source>
</reference>
<dbReference type="KEGG" id="sgf:HEP81_03374"/>
<dbReference type="Proteomes" id="UP000516422">
    <property type="component" value="Chromosome"/>
</dbReference>
<gene>
    <name evidence="2" type="ORF">CQW44_36610</name>
    <name evidence="1" type="ORF">HEP81_03374</name>
</gene>
<evidence type="ECO:0000313" key="3">
    <source>
        <dbReference type="Proteomes" id="UP000276379"/>
    </source>
</evidence>